<name>A0A6J4P7V7_9ACTN</name>
<protein>
    <submittedName>
        <fullName evidence="1">Uncharacterized protein</fullName>
    </submittedName>
</protein>
<gene>
    <name evidence="1" type="ORF">AVDCRST_MAG78-245</name>
</gene>
<dbReference type="EMBL" id="CADCVB010000015">
    <property type="protein sequence ID" value="CAA9408479.1"/>
    <property type="molecule type" value="Genomic_DNA"/>
</dbReference>
<reference evidence="1" key="1">
    <citation type="submission" date="2020-02" db="EMBL/GenBank/DDBJ databases">
        <authorList>
            <person name="Meier V. D."/>
        </authorList>
    </citation>
    <scope>NUCLEOTIDE SEQUENCE</scope>
    <source>
        <strain evidence="1">AVDCRST_MAG78</strain>
    </source>
</reference>
<evidence type="ECO:0000313" key="1">
    <source>
        <dbReference type="EMBL" id="CAA9408479.1"/>
    </source>
</evidence>
<sequence>MSEPLQEAMTLDEALVAMDPLSKRFCRVEEAFTLRRGWGFEASSVREGRRGNGN</sequence>
<accession>A0A6J4P7V7</accession>
<proteinExistence type="predicted"/>
<organism evidence="1">
    <name type="scientific">uncultured Rubrobacteraceae bacterium</name>
    <dbReference type="NCBI Taxonomy" id="349277"/>
    <lineage>
        <taxon>Bacteria</taxon>
        <taxon>Bacillati</taxon>
        <taxon>Actinomycetota</taxon>
        <taxon>Rubrobacteria</taxon>
        <taxon>Rubrobacterales</taxon>
        <taxon>Rubrobacteraceae</taxon>
        <taxon>environmental samples</taxon>
    </lineage>
</organism>
<dbReference type="AlphaFoldDB" id="A0A6J4P7V7"/>